<feature type="transmembrane region" description="Helical" evidence="6">
    <location>
        <begin position="12"/>
        <end position="29"/>
    </location>
</feature>
<feature type="transmembrane region" description="Helical" evidence="6">
    <location>
        <begin position="109"/>
        <end position="130"/>
    </location>
</feature>
<name>A0ABR2ANW7_9ROSI</name>
<accession>A0ABR2ANW7</accession>
<reference evidence="8 9" key="1">
    <citation type="journal article" date="2024" name="G3 (Bethesda)">
        <title>Genome assembly of Hibiscus sabdariffa L. provides insights into metabolisms of medicinal natural products.</title>
        <authorList>
            <person name="Kim T."/>
        </authorList>
    </citation>
    <scope>NUCLEOTIDE SEQUENCE [LARGE SCALE GENOMIC DNA]</scope>
    <source>
        <strain evidence="8">TK-2024</strain>
        <tissue evidence="8">Old leaves</tissue>
    </source>
</reference>
<comment type="caution">
    <text evidence="8">The sequence shown here is derived from an EMBL/GenBank/DDBJ whole genome shotgun (WGS) entry which is preliminary data.</text>
</comment>
<dbReference type="InterPro" id="IPR001104">
    <property type="entry name" value="3-oxo-5_a-steroid_4-DH_C"/>
</dbReference>
<evidence type="ECO:0000256" key="3">
    <source>
        <dbReference type="ARBA" id="ARBA00022692"/>
    </source>
</evidence>
<feature type="transmembrane region" description="Helical" evidence="6">
    <location>
        <begin position="145"/>
        <end position="161"/>
    </location>
</feature>
<dbReference type="PANTHER" id="PTHR10556">
    <property type="entry name" value="3-OXO-5-ALPHA-STEROID 4-DEHYDROGENASE"/>
    <property type="match status" value="1"/>
</dbReference>
<feature type="domain" description="3-oxo-5-alpha-steroid 4-dehydrogenase C-terminal" evidence="7">
    <location>
        <begin position="110"/>
        <end position="160"/>
    </location>
</feature>
<organism evidence="8 9">
    <name type="scientific">Hibiscus sabdariffa</name>
    <name type="common">roselle</name>
    <dbReference type="NCBI Taxonomy" id="183260"/>
    <lineage>
        <taxon>Eukaryota</taxon>
        <taxon>Viridiplantae</taxon>
        <taxon>Streptophyta</taxon>
        <taxon>Embryophyta</taxon>
        <taxon>Tracheophyta</taxon>
        <taxon>Spermatophyta</taxon>
        <taxon>Magnoliopsida</taxon>
        <taxon>eudicotyledons</taxon>
        <taxon>Gunneridae</taxon>
        <taxon>Pentapetalae</taxon>
        <taxon>rosids</taxon>
        <taxon>malvids</taxon>
        <taxon>Malvales</taxon>
        <taxon>Malvaceae</taxon>
        <taxon>Malvoideae</taxon>
        <taxon>Hibiscus</taxon>
    </lineage>
</organism>
<comment type="subcellular location">
    <subcellularLocation>
        <location evidence="1">Membrane</location>
        <topology evidence="1">Multi-pass membrane protein</topology>
    </subcellularLocation>
</comment>
<evidence type="ECO:0000313" key="8">
    <source>
        <dbReference type="EMBL" id="KAK8495500.1"/>
    </source>
</evidence>
<keyword evidence="5 6" id="KW-0472">Membrane</keyword>
<protein>
    <recommendedName>
        <fullName evidence="7">3-oxo-5-alpha-steroid 4-dehydrogenase C-terminal domain-containing protein</fullName>
    </recommendedName>
</protein>
<evidence type="ECO:0000313" key="9">
    <source>
        <dbReference type="Proteomes" id="UP001472677"/>
    </source>
</evidence>
<evidence type="ECO:0000256" key="1">
    <source>
        <dbReference type="ARBA" id="ARBA00004141"/>
    </source>
</evidence>
<evidence type="ECO:0000256" key="4">
    <source>
        <dbReference type="ARBA" id="ARBA00022989"/>
    </source>
</evidence>
<keyword evidence="4 6" id="KW-1133">Transmembrane helix</keyword>
<keyword evidence="3 6" id="KW-0812">Transmembrane</keyword>
<dbReference type="EMBL" id="JBBPBM010000426">
    <property type="protein sequence ID" value="KAK8495500.1"/>
    <property type="molecule type" value="Genomic_DNA"/>
</dbReference>
<evidence type="ECO:0000256" key="6">
    <source>
        <dbReference type="SAM" id="Phobius"/>
    </source>
</evidence>
<dbReference type="Pfam" id="PF02544">
    <property type="entry name" value="Steroid_dh"/>
    <property type="match status" value="1"/>
</dbReference>
<keyword evidence="9" id="KW-1185">Reference proteome</keyword>
<sequence>MDSDHTLSHYSLLGLYLIFLPTWISLYFLQAPYGKHNHLGWGPIISPPLAWFFMESPTLWLTLLLFPFGQQFSNPKSFLLISPYLLHYFNHTVLYPLRLSRNKNAPSKGFSVSIAFMAFGFNLLNAYLQARWVSHYKDDYERDEFFWWKFLCGLLIFVFGCD</sequence>
<evidence type="ECO:0000259" key="7">
    <source>
        <dbReference type="Pfam" id="PF02544"/>
    </source>
</evidence>
<feature type="transmembrane region" description="Helical" evidence="6">
    <location>
        <begin position="49"/>
        <end position="66"/>
    </location>
</feature>
<evidence type="ECO:0000256" key="2">
    <source>
        <dbReference type="ARBA" id="ARBA00007742"/>
    </source>
</evidence>
<comment type="similarity">
    <text evidence="2">Belongs to the steroid 5-alpha reductase family.</text>
</comment>
<dbReference type="InterPro" id="IPR039357">
    <property type="entry name" value="SRD5A/TECR"/>
</dbReference>
<evidence type="ECO:0000256" key="5">
    <source>
        <dbReference type="ARBA" id="ARBA00023136"/>
    </source>
</evidence>
<dbReference type="Proteomes" id="UP001472677">
    <property type="component" value="Unassembled WGS sequence"/>
</dbReference>
<proteinExistence type="inferred from homology"/>
<gene>
    <name evidence="8" type="ORF">V6N12_046189</name>
</gene>
<dbReference type="PANTHER" id="PTHR10556:SF43">
    <property type="entry name" value="STEROID 5-ALPHA-REDUCTASE DET2"/>
    <property type="match status" value="1"/>
</dbReference>